<comment type="subcellular location">
    <subcellularLocation>
        <location evidence="1 7">Cell membrane</location>
        <topology evidence="1 7">Multi-pass membrane protein</topology>
    </subcellularLocation>
</comment>
<feature type="transmembrane region" description="Helical" evidence="7">
    <location>
        <begin position="252"/>
        <end position="276"/>
    </location>
</feature>
<dbReference type="InterPro" id="IPR000515">
    <property type="entry name" value="MetI-like"/>
</dbReference>
<dbReference type="GO" id="GO:0005886">
    <property type="term" value="C:plasma membrane"/>
    <property type="evidence" value="ECO:0007669"/>
    <property type="project" value="UniProtKB-SubCell"/>
</dbReference>
<evidence type="ECO:0000256" key="7">
    <source>
        <dbReference type="RuleBase" id="RU363032"/>
    </source>
</evidence>
<evidence type="ECO:0000313" key="9">
    <source>
        <dbReference type="EMBL" id="HIS47477.1"/>
    </source>
</evidence>
<dbReference type="CDD" id="cd06261">
    <property type="entry name" value="TM_PBP2"/>
    <property type="match status" value="1"/>
</dbReference>
<evidence type="ECO:0000256" key="1">
    <source>
        <dbReference type="ARBA" id="ARBA00004651"/>
    </source>
</evidence>
<feature type="transmembrane region" description="Helical" evidence="7">
    <location>
        <begin position="84"/>
        <end position="108"/>
    </location>
</feature>
<feature type="transmembrane region" description="Helical" evidence="7">
    <location>
        <begin position="120"/>
        <end position="141"/>
    </location>
</feature>
<keyword evidence="2 7" id="KW-0813">Transport</keyword>
<evidence type="ECO:0000313" key="10">
    <source>
        <dbReference type="Proteomes" id="UP000823927"/>
    </source>
</evidence>
<reference evidence="9" key="1">
    <citation type="submission" date="2020-10" db="EMBL/GenBank/DDBJ databases">
        <authorList>
            <person name="Gilroy R."/>
        </authorList>
    </citation>
    <scope>NUCLEOTIDE SEQUENCE</scope>
    <source>
        <strain evidence="9">CHK178-757</strain>
    </source>
</reference>
<dbReference type="Gene3D" id="1.10.3720.10">
    <property type="entry name" value="MetI-like"/>
    <property type="match status" value="1"/>
</dbReference>
<dbReference type="EMBL" id="DVIT01000028">
    <property type="protein sequence ID" value="HIS47477.1"/>
    <property type="molecule type" value="Genomic_DNA"/>
</dbReference>
<dbReference type="SUPFAM" id="SSF161098">
    <property type="entry name" value="MetI-like"/>
    <property type="match status" value="1"/>
</dbReference>
<dbReference type="PANTHER" id="PTHR43744:SF1">
    <property type="entry name" value="BINDING-PROTEIN-DEPENDENT TRANSPORT SYSTEMS INNER MEMBRANE COMPONENT"/>
    <property type="match status" value="1"/>
</dbReference>
<dbReference type="PROSITE" id="PS50928">
    <property type="entry name" value="ABC_TM1"/>
    <property type="match status" value="1"/>
</dbReference>
<dbReference type="Proteomes" id="UP000823927">
    <property type="component" value="Unassembled WGS sequence"/>
</dbReference>
<feature type="transmembrane region" description="Helical" evidence="7">
    <location>
        <begin position="153"/>
        <end position="174"/>
    </location>
</feature>
<name>A0A9D1F5F6_9FIRM</name>
<sequence>MASFQGTKINPTRFHKSQIKFYIILIIMSVVMALPIVFIFCQAFKPIDELFAYPPKFFVRNPSLSNFRKLFATMETSNVPIARYFFNSLASTLLTVVFTLLISSLAGYALAKKKFRLKNFVFNMNTLALMFVPTAVMIPKYLVINELGLIDNFWVHVIPALALPVGLFLIKQFMDQIPDELLEAARIDGAKERTIFFRIVLPLSKSPLATVAILAFQTAWNTIDASSLYVNSEVNQTFAFYMSTLTTTGNDVVGQGMAAAAALIMFIPNLIIFIVMQKQVMDTMAHSGIK</sequence>
<dbReference type="GO" id="GO:0055085">
    <property type="term" value="P:transmembrane transport"/>
    <property type="evidence" value="ECO:0007669"/>
    <property type="project" value="InterPro"/>
</dbReference>
<gene>
    <name evidence="9" type="ORF">IAB46_07990</name>
</gene>
<keyword evidence="3" id="KW-1003">Cell membrane</keyword>
<evidence type="ECO:0000256" key="3">
    <source>
        <dbReference type="ARBA" id="ARBA00022475"/>
    </source>
</evidence>
<accession>A0A9D1F5F6</accession>
<evidence type="ECO:0000256" key="2">
    <source>
        <dbReference type="ARBA" id="ARBA00022448"/>
    </source>
</evidence>
<keyword evidence="5 7" id="KW-1133">Transmembrane helix</keyword>
<comment type="caution">
    <text evidence="9">The sequence shown here is derived from an EMBL/GenBank/DDBJ whole genome shotgun (WGS) entry which is preliminary data.</text>
</comment>
<evidence type="ECO:0000256" key="6">
    <source>
        <dbReference type="ARBA" id="ARBA00023136"/>
    </source>
</evidence>
<organism evidence="9 10">
    <name type="scientific">Candidatus Scybalocola faecigallinarum</name>
    <dbReference type="NCBI Taxonomy" id="2840941"/>
    <lineage>
        <taxon>Bacteria</taxon>
        <taxon>Bacillati</taxon>
        <taxon>Bacillota</taxon>
        <taxon>Clostridia</taxon>
        <taxon>Lachnospirales</taxon>
        <taxon>Lachnospiraceae</taxon>
        <taxon>Lachnospiraceae incertae sedis</taxon>
        <taxon>Candidatus Scybalocola (ex Gilroy et al. 2021)</taxon>
    </lineage>
</organism>
<comment type="similarity">
    <text evidence="7">Belongs to the binding-protein-dependent transport system permease family.</text>
</comment>
<keyword evidence="6 7" id="KW-0472">Membrane</keyword>
<evidence type="ECO:0000256" key="5">
    <source>
        <dbReference type="ARBA" id="ARBA00022989"/>
    </source>
</evidence>
<evidence type="ECO:0000256" key="4">
    <source>
        <dbReference type="ARBA" id="ARBA00022692"/>
    </source>
</evidence>
<dbReference type="AlphaFoldDB" id="A0A9D1F5F6"/>
<feature type="domain" description="ABC transmembrane type-1" evidence="8">
    <location>
        <begin position="85"/>
        <end position="276"/>
    </location>
</feature>
<proteinExistence type="inferred from homology"/>
<dbReference type="InterPro" id="IPR035906">
    <property type="entry name" value="MetI-like_sf"/>
</dbReference>
<reference evidence="9" key="2">
    <citation type="journal article" date="2021" name="PeerJ">
        <title>Extensive microbial diversity within the chicken gut microbiome revealed by metagenomics and culture.</title>
        <authorList>
            <person name="Gilroy R."/>
            <person name="Ravi A."/>
            <person name="Getino M."/>
            <person name="Pursley I."/>
            <person name="Horton D.L."/>
            <person name="Alikhan N.F."/>
            <person name="Baker D."/>
            <person name="Gharbi K."/>
            <person name="Hall N."/>
            <person name="Watson M."/>
            <person name="Adriaenssens E.M."/>
            <person name="Foster-Nyarko E."/>
            <person name="Jarju S."/>
            <person name="Secka A."/>
            <person name="Antonio M."/>
            <person name="Oren A."/>
            <person name="Chaudhuri R.R."/>
            <person name="La Ragione R."/>
            <person name="Hildebrand F."/>
            <person name="Pallen M.J."/>
        </authorList>
    </citation>
    <scope>NUCLEOTIDE SEQUENCE</scope>
    <source>
        <strain evidence="9">CHK178-757</strain>
    </source>
</reference>
<feature type="transmembrane region" description="Helical" evidence="7">
    <location>
        <begin position="195"/>
        <end position="220"/>
    </location>
</feature>
<feature type="transmembrane region" description="Helical" evidence="7">
    <location>
        <begin position="21"/>
        <end position="45"/>
    </location>
</feature>
<dbReference type="PANTHER" id="PTHR43744">
    <property type="entry name" value="ABC TRANSPORTER PERMEASE PROTEIN MG189-RELATED-RELATED"/>
    <property type="match status" value="1"/>
</dbReference>
<evidence type="ECO:0000259" key="8">
    <source>
        <dbReference type="PROSITE" id="PS50928"/>
    </source>
</evidence>
<keyword evidence="4 7" id="KW-0812">Transmembrane</keyword>
<protein>
    <submittedName>
        <fullName evidence="9">Carbohydrate ABC transporter permease</fullName>
    </submittedName>
</protein>
<dbReference type="Pfam" id="PF00528">
    <property type="entry name" value="BPD_transp_1"/>
    <property type="match status" value="1"/>
</dbReference>